<gene>
    <name evidence="2" type="ORF">AWB80_03087</name>
</gene>
<dbReference type="Proteomes" id="UP000054911">
    <property type="component" value="Unassembled WGS sequence"/>
</dbReference>
<keyword evidence="1" id="KW-0812">Transmembrane</keyword>
<evidence type="ECO:0000256" key="1">
    <source>
        <dbReference type="SAM" id="Phobius"/>
    </source>
</evidence>
<dbReference type="EMBL" id="FCOE02000009">
    <property type="protein sequence ID" value="SAK65606.1"/>
    <property type="molecule type" value="Genomic_DNA"/>
</dbReference>
<protein>
    <submittedName>
        <fullName evidence="2">Uncharacterized protein</fullName>
    </submittedName>
</protein>
<sequence length="36" mass="3898">MSAVISQDAAGVVFALVWPVLLGCLFSVYLQWEAGR</sequence>
<comment type="caution">
    <text evidence="2">The sequence shown here is derived from an EMBL/GenBank/DDBJ whole genome shotgun (WGS) entry which is preliminary data.</text>
</comment>
<keyword evidence="1" id="KW-0472">Membrane</keyword>
<keyword evidence="1" id="KW-1133">Transmembrane helix</keyword>
<keyword evidence="3" id="KW-1185">Reference proteome</keyword>
<reference evidence="2" key="1">
    <citation type="submission" date="2016-01" db="EMBL/GenBank/DDBJ databases">
        <authorList>
            <person name="Peeters C."/>
        </authorList>
    </citation>
    <scope>NUCLEOTIDE SEQUENCE [LARGE SCALE GENOMIC DNA]</scope>
    <source>
        <strain evidence="2">LMG 29323</strain>
    </source>
</reference>
<accession>A0A158B785</accession>
<evidence type="ECO:0000313" key="2">
    <source>
        <dbReference type="EMBL" id="SAK65606.1"/>
    </source>
</evidence>
<name>A0A158B785_9BURK</name>
<organism evidence="2 3">
    <name type="scientific">Caballeronia pedi</name>
    <dbReference type="NCBI Taxonomy" id="1777141"/>
    <lineage>
        <taxon>Bacteria</taxon>
        <taxon>Pseudomonadati</taxon>
        <taxon>Pseudomonadota</taxon>
        <taxon>Betaproteobacteria</taxon>
        <taxon>Burkholderiales</taxon>
        <taxon>Burkholderiaceae</taxon>
        <taxon>Caballeronia</taxon>
    </lineage>
</organism>
<feature type="transmembrane region" description="Helical" evidence="1">
    <location>
        <begin position="12"/>
        <end position="32"/>
    </location>
</feature>
<evidence type="ECO:0000313" key="3">
    <source>
        <dbReference type="Proteomes" id="UP000054911"/>
    </source>
</evidence>
<dbReference type="AlphaFoldDB" id="A0A158B785"/>
<proteinExistence type="predicted"/>